<dbReference type="InterPro" id="IPR002589">
    <property type="entry name" value="Macro_dom"/>
</dbReference>
<evidence type="ECO:0000313" key="3">
    <source>
        <dbReference type="EMBL" id="PMC62313.1"/>
    </source>
</evidence>
<dbReference type="NCBIfam" id="NF001664">
    <property type="entry name" value="PRK00431.1-6"/>
    <property type="match status" value="1"/>
</dbReference>
<dbReference type="InterPro" id="IPR043472">
    <property type="entry name" value="Macro_dom-like"/>
</dbReference>
<dbReference type="PANTHER" id="PTHR11106">
    <property type="entry name" value="GANGLIOSIDE INDUCED DIFFERENTIATION ASSOCIATED PROTEIN 2-RELATED"/>
    <property type="match status" value="1"/>
</dbReference>
<dbReference type="Proteomes" id="UP000235363">
    <property type="component" value="Unassembled WGS sequence"/>
</dbReference>
<dbReference type="RefSeq" id="WP_102212733.1">
    <property type="nucleotide sequence ID" value="NZ_PNHF01000012.1"/>
</dbReference>
<comment type="caution">
    <text evidence="3">The sequence shown here is derived from an EMBL/GenBank/DDBJ whole genome shotgun (WGS) entry which is preliminary data.</text>
</comment>
<reference evidence="3 4" key="1">
    <citation type="submission" date="2017-09" db="EMBL/GenBank/DDBJ databases">
        <title>Bacterial strain isolated from the female urinary microbiota.</title>
        <authorList>
            <person name="Thomas-White K."/>
            <person name="Kumar N."/>
            <person name="Forster S."/>
            <person name="Putonti C."/>
            <person name="Lawley T."/>
            <person name="Wolfe A.J."/>
        </authorList>
    </citation>
    <scope>NUCLEOTIDE SEQUENCE [LARGE SCALE GENOMIC DNA]</scope>
    <source>
        <strain evidence="3 4">UMB0908</strain>
    </source>
</reference>
<dbReference type="SMART" id="SM00506">
    <property type="entry name" value="A1pp"/>
    <property type="match status" value="1"/>
</dbReference>
<feature type="domain" description="Macro" evidence="2">
    <location>
        <begin position="1"/>
        <end position="175"/>
    </location>
</feature>
<name>A0A2N6SZ36_9CORY</name>
<dbReference type="SUPFAM" id="SSF52949">
    <property type="entry name" value="Macro domain-like"/>
    <property type="match status" value="1"/>
</dbReference>
<dbReference type="EMBL" id="PNHF01000012">
    <property type="protein sequence ID" value="PMC62313.1"/>
    <property type="molecule type" value="Genomic_DNA"/>
</dbReference>
<gene>
    <name evidence="3" type="ORF">CJ204_06250</name>
</gene>
<evidence type="ECO:0000259" key="2">
    <source>
        <dbReference type="PROSITE" id="PS51154"/>
    </source>
</evidence>
<dbReference type="PROSITE" id="PS51154">
    <property type="entry name" value="MACRO"/>
    <property type="match status" value="1"/>
</dbReference>
<accession>A0A2N6SZ36</accession>
<feature type="region of interest" description="Disordered" evidence="1">
    <location>
        <begin position="174"/>
        <end position="226"/>
    </location>
</feature>
<dbReference type="PANTHER" id="PTHR11106:SF27">
    <property type="entry name" value="MACRO DOMAIN-CONTAINING PROTEIN"/>
    <property type="match status" value="1"/>
</dbReference>
<protein>
    <submittedName>
        <fullName evidence="3">O-acetyl-ADP-ribose deacetylase</fullName>
    </submittedName>
</protein>
<dbReference type="Gene3D" id="3.40.220.10">
    <property type="entry name" value="Leucine Aminopeptidase, subunit E, domain 1"/>
    <property type="match status" value="1"/>
</dbReference>
<feature type="compositionally biased region" description="Low complexity" evidence="1">
    <location>
        <begin position="192"/>
        <end position="211"/>
    </location>
</feature>
<organism evidence="3 4">
    <name type="scientific">Corynebacterium xerosis</name>
    <dbReference type="NCBI Taxonomy" id="1725"/>
    <lineage>
        <taxon>Bacteria</taxon>
        <taxon>Bacillati</taxon>
        <taxon>Actinomycetota</taxon>
        <taxon>Actinomycetes</taxon>
        <taxon>Mycobacteriales</taxon>
        <taxon>Corynebacteriaceae</taxon>
        <taxon>Corynebacterium</taxon>
    </lineage>
</organism>
<dbReference type="AlphaFoldDB" id="A0A2N6SZ36"/>
<proteinExistence type="predicted"/>
<evidence type="ECO:0000313" key="4">
    <source>
        <dbReference type="Proteomes" id="UP000235363"/>
    </source>
</evidence>
<dbReference type="Pfam" id="PF01661">
    <property type="entry name" value="Macro"/>
    <property type="match status" value="1"/>
</dbReference>
<sequence>MKITMVKGDITRVKVDAVVNAANSTLLGGGGVDGAIHAAAGPGLLEECRALREESLADGLPAGQAAITSAYDLPAKWVIHAVGPNRHAGEDDPAVLEAAFRSSLDAADRVGADTVAMPAIGAGAYGWSGPEVAAAARRAIESRAEDSRDNVAEVIFVLFNDELERVFHDEFDGYRDEGPAAADGPVDESAEPAEPAARAESPEAADPAARADAPESDGSEGGRADA</sequence>
<evidence type="ECO:0000256" key="1">
    <source>
        <dbReference type="SAM" id="MobiDB-lite"/>
    </source>
</evidence>